<dbReference type="RefSeq" id="WP_092386680.1">
    <property type="nucleotide sequence ID" value="NZ_LT629787.1"/>
</dbReference>
<dbReference type="OrthoDB" id="9862700at2"/>
<keyword evidence="1" id="KW-1133">Transmembrane helix</keyword>
<evidence type="ECO:0000256" key="1">
    <source>
        <dbReference type="SAM" id="Phobius"/>
    </source>
</evidence>
<protein>
    <submittedName>
        <fullName evidence="2">Uncharacterized protein</fullName>
    </submittedName>
</protein>
<feature type="transmembrane region" description="Helical" evidence="1">
    <location>
        <begin position="67"/>
        <end position="85"/>
    </location>
</feature>
<feature type="transmembrane region" description="Helical" evidence="1">
    <location>
        <begin position="7"/>
        <end position="38"/>
    </location>
</feature>
<proteinExistence type="predicted"/>
<evidence type="ECO:0000313" key="2">
    <source>
        <dbReference type="EMBL" id="SDU15716.1"/>
    </source>
</evidence>
<evidence type="ECO:0000313" key="3">
    <source>
        <dbReference type="Proteomes" id="UP000243924"/>
    </source>
</evidence>
<dbReference type="Proteomes" id="UP000243924">
    <property type="component" value="Chromosome I"/>
</dbReference>
<name>A0A1H2G7K9_9GAMM</name>
<dbReference type="STRING" id="1434072.SAMN05216210_2107"/>
<keyword evidence="1" id="KW-0812">Transmembrane</keyword>
<dbReference type="EMBL" id="LT629787">
    <property type="protein sequence ID" value="SDU15716.1"/>
    <property type="molecule type" value="Genomic_DNA"/>
</dbReference>
<dbReference type="AlphaFoldDB" id="A0A1H2G7K9"/>
<sequence length="97" mass="10770">MSKDEALWVVIRAAGLVFLVLTVVSLTSLLSVGTYWLYLSDVGMVVDETSPVLSGKVMAEKTAKTLLSNRVGEFFLYGISAFYFMRKGNLVHRFVSK</sequence>
<accession>A0A1H2G7K9</accession>
<keyword evidence="3" id="KW-1185">Reference proteome</keyword>
<gene>
    <name evidence="2" type="ORF">SAMN05216210_2107</name>
</gene>
<keyword evidence="1" id="KW-0472">Membrane</keyword>
<organism evidence="2 3">
    <name type="scientific">Halopseudomonas salegens</name>
    <dbReference type="NCBI Taxonomy" id="1434072"/>
    <lineage>
        <taxon>Bacteria</taxon>
        <taxon>Pseudomonadati</taxon>
        <taxon>Pseudomonadota</taxon>
        <taxon>Gammaproteobacteria</taxon>
        <taxon>Pseudomonadales</taxon>
        <taxon>Pseudomonadaceae</taxon>
        <taxon>Halopseudomonas</taxon>
    </lineage>
</organism>
<reference evidence="3" key="1">
    <citation type="submission" date="2016-10" db="EMBL/GenBank/DDBJ databases">
        <authorList>
            <person name="Varghese N."/>
            <person name="Submissions S."/>
        </authorList>
    </citation>
    <scope>NUCLEOTIDE SEQUENCE [LARGE SCALE GENOMIC DNA]</scope>
    <source>
        <strain evidence="3">CECT 8338</strain>
    </source>
</reference>